<reference evidence="1 2" key="2">
    <citation type="submission" date="2018-11" db="EMBL/GenBank/DDBJ databases">
        <authorList>
            <consortium name="Pathogen Informatics"/>
        </authorList>
    </citation>
    <scope>NUCLEOTIDE SEQUENCE [LARGE SCALE GENOMIC DNA]</scope>
    <source>
        <strain evidence="1 2">NST_G2</strain>
    </source>
</reference>
<name>A0A183T0L8_SCHSO</name>
<reference evidence="3" key="1">
    <citation type="submission" date="2016-06" db="UniProtKB">
        <authorList>
            <consortium name="WormBaseParasite"/>
        </authorList>
    </citation>
    <scope>IDENTIFICATION</scope>
</reference>
<dbReference type="PANTHER" id="PTHR19446">
    <property type="entry name" value="REVERSE TRANSCRIPTASES"/>
    <property type="match status" value="1"/>
</dbReference>
<protein>
    <submittedName>
        <fullName evidence="3">C2H2-type domain-containing protein</fullName>
    </submittedName>
</protein>
<dbReference type="Proteomes" id="UP000275846">
    <property type="component" value="Unassembled WGS sequence"/>
</dbReference>
<sequence>MRIGPHPVQSHVLCYADGHFHDEQPGIHIACRTDGHLLNSQRMLASTRVSTNTVHDLLFADDCALNTETEEDMQRSMDLFATGCAKFGLKINAAKIVVMHQPPPSAEYNAPRINGNGANSKMWKPLLIWEARCHTTRESMKRSVKTGAAIYEANRITAAKAKRAARKLPTVDAQALPTCPRCQRILRTRIGLVGHLRTQCTSNTSNCANPPSDFPTLTPGINSITPTIIETTPQYSSPVTPTNATTTTSDGDALLNYPHCDRTFTSRIGLVGHLRIHRTETGESVPEHQYTVEITASTALSVLAHSLITWVYLVTCASMTANELANQLANIPVAGVDISVENCWCQLRDTIQSTALNVLGRARHQHQDCLLPKSPPCTATAAGDAGGLDDAQSRGNPRVHGPKRMEELLHRHQGCLRTSLQRRHHILSADGRTLLTEKTQILTRWAEHFQSVLNQPSTISDAAIDRQPEVEINADLDLLPSHQETIRAVQQLSSGKAPGSDAIPAEIFKHGGPQLTSQLTVLFQEMWHQGKVPHNLRDATIVHLHKKKGNRHFYDNHQGILLLNIAGKIFARILFNRLNAHLE</sequence>
<accession>A0A183T0L8</accession>
<dbReference type="OrthoDB" id="10070415at2759"/>
<proteinExistence type="predicted"/>
<organism evidence="3">
    <name type="scientific">Schistocephalus solidus</name>
    <name type="common">Tapeworm</name>
    <dbReference type="NCBI Taxonomy" id="70667"/>
    <lineage>
        <taxon>Eukaryota</taxon>
        <taxon>Metazoa</taxon>
        <taxon>Spiralia</taxon>
        <taxon>Lophotrochozoa</taxon>
        <taxon>Platyhelminthes</taxon>
        <taxon>Cestoda</taxon>
        <taxon>Eucestoda</taxon>
        <taxon>Diphyllobothriidea</taxon>
        <taxon>Diphyllobothriidae</taxon>
        <taxon>Schistocephalus</taxon>
    </lineage>
</organism>
<dbReference type="AlphaFoldDB" id="A0A183T0L8"/>
<dbReference type="STRING" id="70667.A0A183T0L8"/>
<keyword evidence="2" id="KW-1185">Reference proteome</keyword>
<gene>
    <name evidence="1" type="ORF">SSLN_LOCUS10016</name>
</gene>
<evidence type="ECO:0000313" key="1">
    <source>
        <dbReference type="EMBL" id="VDL96401.1"/>
    </source>
</evidence>
<dbReference type="EMBL" id="UYSU01035601">
    <property type="protein sequence ID" value="VDL96401.1"/>
    <property type="molecule type" value="Genomic_DNA"/>
</dbReference>
<evidence type="ECO:0000313" key="3">
    <source>
        <dbReference type="WBParaSite" id="SSLN_0001038901-mRNA-1"/>
    </source>
</evidence>
<dbReference type="WBParaSite" id="SSLN_0001038901-mRNA-1">
    <property type="protein sequence ID" value="SSLN_0001038901-mRNA-1"/>
    <property type="gene ID" value="SSLN_0001038901"/>
</dbReference>
<evidence type="ECO:0000313" key="2">
    <source>
        <dbReference type="Proteomes" id="UP000275846"/>
    </source>
</evidence>